<evidence type="ECO:0000256" key="1">
    <source>
        <dbReference type="ARBA" id="ARBA00022553"/>
    </source>
</evidence>
<evidence type="ECO:0000313" key="4">
    <source>
        <dbReference type="EMBL" id="MEY9451970.1"/>
    </source>
</evidence>
<name>A0ABV4FLA4_9BRAD</name>
<gene>
    <name evidence="4" type="ORF">ABIG07_000918</name>
</gene>
<dbReference type="PROSITE" id="PS50110">
    <property type="entry name" value="RESPONSE_REGULATORY"/>
    <property type="match status" value="1"/>
</dbReference>
<comment type="caution">
    <text evidence="4">The sequence shown here is derived from an EMBL/GenBank/DDBJ whole genome shotgun (WGS) entry which is preliminary data.</text>
</comment>
<dbReference type="SMART" id="SM00448">
    <property type="entry name" value="REC"/>
    <property type="match status" value="1"/>
</dbReference>
<evidence type="ECO:0000313" key="5">
    <source>
        <dbReference type="Proteomes" id="UP001565369"/>
    </source>
</evidence>
<feature type="modified residue" description="4-aspartylphosphate" evidence="2">
    <location>
        <position position="102"/>
    </location>
</feature>
<accession>A0ABV4FLA4</accession>
<dbReference type="EMBL" id="JBGBZJ010000003">
    <property type="protein sequence ID" value="MEY9451970.1"/>
    <property type="molecule type" value="Genomic_DNA"/>
</dbReference>
<evidence type="ECO:0000259" key="3">
    <source>
        <dbReference type="PROSITE" id="PS50110"/>
    </source>
</evidence>
<sequence length="165" mass="18285">MRVGRSLTNSFLQLPKPGTSHWISCVLRRYVDPKRSKGGARIARFWGRFVASVLLVEDEALIQMMIADMLVELGHTVVAEASDLASALEHANNTEFDFAVLDVLLGRTSSEPVAAAIAERNIPFAFASGYGADGIPDRFQDRPLLTKPFQIDQLKRCIAKLIDER</sequence>
<dbReference type="Proteomes" id="UP001565369">
    <property type="component" value="Unassembled WGS sequence"/>
</dbReference>
<dbReference type="Gene3D" id="3.40.50.2300">
    <property type="match status" value="1"/>
</dbReference>
<reference evidence="4 5" key="1">
    <citation type="submission" date="2024-07" db="EMBL/GenBank/DDBJ databases">
        <title>Genomic Encyclopedia of Type Strains, Phase V (KMG-V): Genome sequencing to study the core and pangenomes of soil and plant-associated prokaryotes.</title>
        <authorList>
            <person name="Whitman W."/>
        </authorList>
    </citation>
    <scope>NUCLEOTIDE SEQUENCE [LARGE SCALE GENOMIC DNA]</scope>
    <source>
        <strain evidence="4 5">USDA 152</strain>
    </source>
</reference>
<organism evidence="4 5">
    <name type="scientific">Bradyrhizobium ottawaense</name>
    <dbReference type="NCBI Taxonomy" id="931866"/>
    <lineage>
        <taxon>Bacteria</taxon>
        <taxon>Pseudomonadati</taxon>
        <taxon>Pseudomonadota</taxon>
        <taxon>Alphaproteobacteria</taxon>
        <taxon>Hyphomicrobiales</taxon>
        <taxon>Nitrobacteraceae</taxon>
        <taxon>Bradyrhizobium</taxon>
    </lineage>
</organism>
<dbReference type="Pfam" id="PF00072">
    <property type="entry name" value="Response_reg"/>
    <property type="match status" value="1"/>
</dbReference>
<dbReference type="InterPro" id="IPR050595">
    <property type="entry name" value="Bact_response_regulator"/>
</dbReference>
<dbReference type="PANTHER" id="PTHR44591:SF24">
    <property type="entry name" value="PROTEIN-GLUTAMATE METHYLESTERASE_PROTEIN-GLUTAMINE GLUTAMINASE 1"/>
    <property type="match status" value="1"/>
</dbReference>
<protein>
    <submittedName>
        <fullName evidence="4">CheY-like chemotaxis protein</fullName>
    </submittedName>
</protein>
<dbReference type="InterPro" id="IPR011006">
    <property type="entry name" value="CheY-like_superfamily"/>
</dbReference>
<feature type="domain" description="Response regulatory" evidence="3">
    <location>
        <begin position="52"/>
        <end position="162"/>
    </location>
</feature>
<keyword evidence="5" id="KW-1185">Reference proteome</keyword>
<dbReference type="InterPro" id="IPR001789">
    <property type="entry name" value="Sig_transdc_resp-reg_receiver"/>
</dbReference>
<dbReference type="SUPFAM" id="SSF52172">
    <property type="entry name" value="CheY-like"/>
    <property type="match status" value="1"/>
</dbReference>
<dbReference type="PANTHER" id="PTHR44591">
    <property type="entry name" value="STRESS RESPONSE REGULATOR PROTEIN 1"/>
    <property type="match status" value="1"/>
</dbReference>
<proteinExistence type="predicted"/>
<evidence type="ECO:0000256" key="2">
    <source>
        <dbReference type="PROSITE-ProRule" id="PRU00169"/>
    </source>
</evidence>
<keyword evidence="1 2" id="KW-0597">Phosphoprotein</keyword>